<dbReference type="KEGG" id="psai:C3B54_111579"/>
<gene>
    <name evidence="3" type="ORF">C3B54_111579</name>
</gene>
<evidence type="ECO:0000313" key="4">
    <source>
        <dbReference type="Proteomes" id="UP000243077"/>
    </source>
</evidence>
<dbReference type="InterPro" id="IPR013022">
    <property type="entry name" value="Xyl_isomerase-like_TIM-brl"/>
</dbReference>
<name>A0A2L2BS66_9MICO</name>
<dbReference type="Gene3D" id="3.20.20.150">
    <property type="entry name" value="Divalent-metal-dependent TIM barrel enzymes"/>
    <property type="match status" value="1"/>
</dbReference>
<dbReference type="RefSeq" id="WP_104913981.1">
    <property type="nucleotide sequence ID" value="NZ_CP026923.1"/>
</dbReference>
<keyword evidence="4" id="KW-1185">Reference proteome</keyword>
<dbReference type="AlphaFoldDB" id="A0A2L2BS66"/>
<evidence type="ECO:0000256" key="1">
    <source>
        <dbReference type="ARBA" id="ARBA00023277"/>
    </source>
</evidence>
<keyword evidence="3" id="KW-0413">Isomerase</keyword>
<dbReference type="InterPro" id="IPR050312">
    <property type="entry name" value="IolE/XylAMocC-like"/>
</dbReference>
<dbReference type="Proteomes" id="UP000243077">
    <property type="component" value="Chromosome"/>
</dbReference>
<dbReference type="InterPro" id="IPR036237">
    <property type="entry name" value="Xyl_isomerase-like_sf"/>
</dbReference>
<proteinExistence type="predicted"/>
<evidence type="ECO:0000259" key="2">
    <source>
        <dbReference type="Pfam" id="PF01261"/>
    </source>
</evidence>
<protein>
    <submittedName>
        <fullName evidence="3">Sugar phosphate isomerase/epimerase-like protein</fullName>
    </submittedName>
</protein>
<dbReference type="PANTHER" id="PTHR12110">
    <property type="entry name" value="HYDROXYPYRUVATE ISOMERASE"/>
    <property type="match status" value="1"/>
</dbReference>
<accession>A0A2L2BS66</accession>
<organism evidence="3 4">
    <name type="scientific">Pontimonas salivibrio</name>
    <dbReference type="NCBI Taxonomy" id="1159327"/>
    <lineage>
        <taxon>Bacteria</taxon>
        <taxon>Bacillati</taxon>
        <taxon>Actinomycetota</taxon>
        <taxon>Actinomycetes</taxon>
        <taxon>Micrococcales</taxon>
        <taxon>Microbacteriaceae</taxon>
        <taxon>Pontimonas</taxon>
    </lineage>
</organism>
<sequence length="286" mass="30828">MVQIGMSTSCTHSYPLEETFRLSADIGFDGIEVMVMHDPRTRSAEALTTLAAEYSQPILSVHAPVLLATSFVFGLSAKSKLEKSAQLARAVGAPTVVVHPPFRWQGGYSKVFAEIVGEIAHDYGVEIAVENMFGWNAGRAHLDAYAPTWNPGALPIDALTLDFSHAALNGSSGLDLAQDWGERLRHVHLCDGTFPDDNPHLFDEHLAPGDGSQPIGGVLEQLTQSGFDGAVIAEVSTAKDRTRAAKVERLTRTLEFAKSQHSHAVTTLPLAQPLPEREQVVLAKAS</sequence>
<dbReference type="PANTHER" id="PTHR12110:SF47">
    <property type="match status" value="1"/>
</dbReference>
<dbReference type="SUPFAM" id="SSF51658">
    <property type="entry name" value="Xylose isomerase-like"/>
    <property type="match status" value="1"/>
</dbReference>
<dbReference type="GO" id="GO:0016853">
    <property type="term" value="F:isomerase activity"/>
    <property type="evidence" value="ECO:0007669"/>
    <property type="project" value="UniProtKB-KW"/>
</dbReference>
<evidence type="ECO:0000313" key="3">
    <source>
        <dbReference type="EMBL" id="AVG24516.1"/>
    </source>
</evidence>
<feature type="domain" description="Xylose isomerase-like TIM barrel" evidence="2">
    <location>
        <begin position="20"/>
        <end position="243"/>
    </location>
</feature>
<dbReference type="EMBL" id="CP026923">
    <property type="protein sequence ID" value="AVG24516.1"/>
    <property type="molecule type" value="Genomic_DNA"/>
</dbReference>
<dbReference type="OrthoDB" id="3248123at2"/>
<dbReference type="Pfam" id="PF01261">
    <property type="entry name" value="AP_endonuc_2"/>
    <property type="match status" value="1"/>
</dbReference>
<keyword evidence="1" id="KW-0119">Carbohydrate metabolism</keyword>
<reference evidence="3 4" key="1">
    <citation type="submission" date="2018-02" db="EMBL/GenBank/DDBJ databases">
        <title>Complete genome of the streamlined marine actinobacterium Pontimonas salivibrio CL-TW6 adapted to coastal planktonic lifestype.</title>
        <authorList>
            <person name="Cho B.C."/>
            <person name="Hardies S.C."/>
            <person name="Jang G.I."/>
            <person name="Hwang C.Y."/>
        </authorList>
    </citation>
    <scope>NUCLEOTIDE SEQUENCE [LARGE SCALE GENOMIC DNA]</scope>
    <source>
        <strain evidence="3 4">CL-TW6</strain>
    </source>
</reference>